<dbReference type="OrthoDB" id="9801763at2"/>
<sequence>MTRISKVGRVEALSGKVTSAVIFLHGYGADGDDLLGLAEPLAPHLPNTLFLSPDAPETCVTNPFGRQWFPIPWLDGSAPEEAAAGLVRSSEDLNAFLDQVMTDEALAAAQIALVGFSQGTMMALQVAPRRAQALAGVVGFSGRLLRADALAAETVTKPPMLMLHGDVDQIVPFGDLKQAADALSAAGFDLRTHVMRGTGHGISPDGLGQALAFLRAHLPG</sequence>
<evidence type="ECO:0000256" key="1">
    <source>
        <dbReference type="ARBA" id="ARBA00006499"/>
    </source>
</evidence>
<name>A0A1G7D769_RHOCA</name>
<keyword evidence="2" id="KW-0378">Hydrolase</keyword>
<dbReference type="InterPro" id="IPR003140">
    <property type="entry name" value="PLipase/COase/thioEstase"/>
</dbReference>
<evidence type="ECO:0000259" key="3">
    <source>
        <dbReference type="Pfam" id="PF02230"/>
    </source>
</evidence>
<dbReference type="InterPro" id="IPR050565">
    <property type="entry name" value="LYPA1-2/EST-like"/>
</dbReference>
<reference evidence="4 5" key="1">
    <citation type="submission" date="2016-10" db="EMBL/GenBank/DDBJ databases">
        <authorList>
            <person name="de Groot N.N."/>
        </authorList>
    </citation>
    <scope>NUCLEOTIDE SEQUENCE [LARGE SCALE GENOMIC DNA]</scope>
    <source>
        <strain evidence="5">DSM 938 / 37b4</strain>
    </source>
</reference>
<dbReference type="RefSeq" id="WP_074552657.1">
    <property type="nucleotide sequence ID" value="NZ_CP119563.1"/>
</dbReference>
<evidence type="ECO:0000256" key="2">
    <source>
        <dbReference type="ARBA" id="ARBA00022801"/>
    </source>
</evidence>
<dbReference type="PANTHER" id="PTHR10655:SF17">
    <property type="entry name" value="LYSOPHOSPHOLIPASE-LIKE PROTEIN 1"/>
    <property type="match status" value="1"/>
</dbReference>
<dbReference type="InterPro" id="IPR029058">
    <property type="entry name" value="AB_hydrolase_fold"/>
</dbReference>
<dbReference type="AlphaFoldDB" id="A0A1G7D769"/>
<dbReference type="Pfam" id="PF02230">
    <property type="entry name" value="Abhydrolase_2"/>
    <property type="match status" value="1"/>
</dbReference>
<dbReference type="SUPFAM" id="SSF53474">
    <property type="entry name" value="alpha/beta-Hydrolases"/>
    <property type="match status" value="1"/>
</dbReference>
<evidence type="ECO:0000313" key="4">
    <source>
        <dbReference type="EMBL" id="SDE46830.1"/>
    </source>
</evidence>
<proteinExistence type="inferred from homology"/>
<dbReference type="Proteomes" id="UP000183812">
    <property type="component" value="Unassembled WGS sequence"/>
</dbReference>
<organism evidence="4 5">
    <name type="scientific">Rhodobacter capsulatus</name>
    <name type="common">Rhodopseudomonas capsulata</name>
    <dbReference type="NCBI Taxonomy" id="1061"/>
    <lineage>
        <taxon>Bacteria</taxon>
        <taxon>Pseudomonadati</taxon>
        <taxon>Pseudomonadota</taxon>
        <taxon>Alphaproteobacteria</taxon>
        <taxon>Rhodobacterales</taxon>
        <taxon>Rhodobacter group</taxon>
        <taxon>Rhodobacter</taxon>
    </lineage>
</organism>
<accession>A0A1G7D769</accession>
<protein>
    <submittedName>
        <fullName evidence="4">Phospholipase/carboxylesterase</fullName>
    </submittedName>
</protein>
<gene>
    <name evidence="4" type="ORF">SAMN04244550_00495</name>
</gene>
<dbReference type="EMBL" id="FNAY01000001">
    <property type="protein sequence ID" value="SDE46830.1"/>
    <property type="molecule type" value="Genomic_DNA"/>
</dbReference>
<dbReference type="PANTHER" id="PTHR10655">
    <property type="entry name" value="LYSOPHOSPHOLIPASE-RELATED"/>
    <property type="match status" value="1"/>
</dbReference>
<comment type="similarity">
    <text evidence="1">Belongs to the AB hydrolase superfamily. AB hydrolase 2 family.</text>
</comment>
<evidence type="ECO:0000313" key="5">
    <source>
        <dbReference type="Proteomes" id="UP000183812"/>
    </source>
</evidence>
<dbReference type="Gene3D" id="3.40.50.1820">
    <property type="entry name" value="alpha/beta hydrolase"/>
    <property type="match status" value="1"/>
</dbReference>
<dbReference type="GO" id="GO:0016787">
    <property type="term" value="F:hydrolase activity"/>
    <property type="evidence" value="ECO:0007669"/>
    <property type="project" value="UniProtKB-KW"/>
</dbReference>
<feature type="domain" description="Phospholipase/carboxylesterase/thioesterase" evidence="3">
    <location>
        <begin position="9"/>
        <end position="217"/>
    </location>
</feature>